<dbReference type="Proteomes" id="UP001230253">
    <property type="component" value="Unassembled WGS sequence"/>
</dbReference>
<evidence type="ECO:0000313" key="3">
    <source>
        <dbReference type="Proteomes" id="UP001230253"/>
    </source>
</evidence>
<keyword evidence="1" id="KW-0472">Membrane</keyword>
<evidence type="ECO:0000256" key="1">
    <source>
        <dbReference type="SAM" id="Phobius"/>
    </source>
</evidence>
<dbReference type="RefSeq" id="WP_307155013.1">
    <property type="nucleotide sequence ID" value="NZ_JAUSUK010000002.1"/>
</dbReference>
<dbReference type="EMBL" id="JAUSUK010000002">
    <property type="protein sequence ID" value="MDQ0326893.1"/>
    <property type="molecule type" value="Genomic_DNA"/>
</dbReference>
<accession>A0ABU0C8N4</accession>
<organism evidence="2 3">
    <name type="scientific">Rhodopseudomonas julia</name>
    <dbReference type="NCBI Taxonomy" id="200617"/>
    <lineage>
        <taxon>Bacteria</taxon>
        <taxon>Pseudomonadati</taxon>
        <taxon>Pseudomonadota</taxon>
        <taxon>Alphaproteobacteria</taxon>
        <taxon>Hyphomicrobiales</taxon>
        <taxon>Nitrobacteraceae</taxon>
        <taxon>Rhodopseudomonas</taxon>
    </lineage>
</organism>
<keyword evidence="1" id="KW-0812">Transmembrane</keyword>
<gene>
    <name evidence="2" type="ORF">J2R99_002762</name>
</gene>
<feature type="transmembrane region" description="Helical" evidence="1">
    <location>
        <begin position="24"/>
        <end position="44"/>
    </location>
</feature>
<proteinExistence type="predicted"/>
<reference evidence="2 3" key="1">
    <citation type="submission" date="2023-07" db="EMBL/GenBank/DDBJ databases">
        <title>Genomic Encyclopedia of Type Strains, Phase IV (KMG-IV): sequencing the most valuable type-strain genomes for metagenomic binning, comparative biology and taxonomic classification.</title>
        <authorList>
            <person name="Goeker M."/>
        </authorList>
    </citation>
    <scope>NUCLEOTIDE SEQUENCE [LARGE SCALE GENOMIC DNA]</scope>
    <source>
        <strain evidence="2 3">DSM 11549</strain>
    </source>
</reference>
<sequence>MARLWPLLPSSGHVPDDGDEMLDVFFVGLALGFFAVAALSLRIIERL</sequence>
<comment type="caution">
    <text evidence="2">The sequence shown here is derived from an EMBL/GenBank/DDBJ whole genome shotgun (WGS) entry which is preliminary data.</text>
</comment>
<name>A0ABU0C8N4_9BRAD</name>
<keyword evidence="3" id="KW-1185">Reference proteome</keyword>
<keyword evidence="1" id="KW-1133">Transmembrane helix</keyword>
<evidence type="ECO:0000313" key="2">
    <source>
        <dbReference type="EMBL" id="MDQ0326893.1"/>
    </source>
</evidence>
<protein>
    <submittedName>
        <fullName evidence="2">Uncharacterized protein</fullName>
    </submittedName>
</protein>